<sequence>MENIIISFKVITSALLISGIPAKITGMFLLWAIPITLQIVL</sequence>
<name>A0A1K1S3P3_9BACT</name>
<dbReference type="STRING" id="1004.SAMN05661012_04700"/>
<accession>A0A1K1S3P3</accession>
<evidence type="ECO:0000313" key="3">
    <source>
        <dbReference type="Proteomes" id="UP000183788"/>
    </source>
</evidence>
<gene>
    <name evidence="2" type="ORF">SAMN05661012_04700</name>
</gene>
<feature type="transmembrane region" description="Helical" evidence="1">
    <location>
        <begin position="12"/>
        <end position="33"/>
    </location>
</feature>
<keyword evidence="1" id="KW-0472">Membrane</keyword>
<keyword evidence="1" id="KW-1133">Transmembrane helix</keyword>
<evidence type="ECO:0000313" key="2">
    <source>
        <dbReference type="EMBL" id="SFW79003.1"/>
    </source>
</evidence>
<protein>
    <submittedName>
        <fullName evidence="2">Uncharacterized protein</fullName>
    </submittedName>
</protein>
<reference evidence="2 3" key="1">
    <citation type="submission" date="2016-11" db="EMBL/GenBank/DDBJ databases">
        <authorList>
            <person name="Jaros S."/>
            <person name="Januszkiewicz K."/>
            <person name="Wedrychowicz H."/>
        </authorList>
    </citation>
    <scope>NUCLEOTIDE SEQUENCE [LARGE SCALE GENOMIC DNA]</scope>
    <source>
        <strain evidence="2 3">DSM 784</strain>
    </source>
</reference>
<dbReference type="Proteomes" id="UP000183788">
    <property type="component" value="Unassembled WGS sequence"/>
</dbReference>
<dbReference type="AlphaFoldDB" id="A0A1K1S3P3"/>
<proteinExistence type="predicted"/>
<keyword evidence="1" id="KW-0812">Transmembrane</keyword>
<dbReference type="EMBL" id="FPIZ01000017">
    <property type="protein sequence ID" value="SFW79003.1"/>
    <property type="molecule type" value="Genomic_DNA"/>
</dbReference>
<organism evidence="2 3">
    <name type="scientific">Chitinophaga sancti</name>
    <dbReference type="NCBI Taxonomy" id="1004"/>
    <lineage>
        <taxon>Bacteria</taxon>
        <taxon>Pseudomonadati</taxon>
        <taxon>Bacteroidota</taxon>
        <taxon>Chitinophagia</taxon>
        <taxon>Chitinophagales</taxon>
        <taxon>Chitinophagaceae</taxon>
        <taxon>Chitinophaga</taxon>
    </lineage>
</organism>
<evidence type="ECO:0000256" key="1">
    <source>
        <dbReference type="SAM" id="Phobius"/>
    </source>
</evidence>